<evidence type="ECO:0000313" key="4">
    <source>
        <dbReference type="Proteomes" id="UP000612055"/>
    </source>
</evidence>
<evidence type="ECO:0000256" key="1">
    <source>
        <dbReference type="SAM" id="MobiDB-lite"/>
    </source>
</evidence>
<dbReference type="Pfam" id="PF00069">
    <property type="entry name" value="Pkinase"/>
    <property type="match status" value="1"/>
</dbReference>
<dbReference type="PROSITE" id="PS00108">
    <property type="entry name" value="PROTEIN_KINASE_ST"/>
    <property type="match status" value="1"/>
</dbReference>
<keyword evidence="4" id="KW-1185">Reference proteome</keyword>
<feature type="compositionally biased region" description="Low complexity" evidence="1">
    <location>
        <begin position="537"/>
        <end position="559"/>
    </location>
</feature>
<dbReference type="EMBL" id="JAEHOE010000007">
    <property type="protein sequence ID" value="KAG2499400.1"/>
    <property type="molecule type" value="Genomic_DNA"/>
</dbReference>
<feature type="region of interest" description="Disordered" evidence="1">
    <location>
        <begin position="233"/>
        <end position="258"/>
    </location>
</feature>
<evidence type="ECO:0000313" key="3">
    <source>
        <dbReference type="EMBL" id="KAG2499400.1"/>
    </source>
</evidence>
<dbReference type="SMART" id="SM00220">
    <property type="entry name" value="S_TKc"/>
    <property type="match status" value="1"/>
</dbReference>
<feature type="region of interest" description="Disordered" evidence="1">
    <location>
        <begin position="720"/>
        <end position="751"/>
    </location>
</feature>
<proteinExistence type="predicted"/>
<dbReference type="InterPro" id="IPR051681">
    <property type="entry name" value="Ser/Thr_Kinases-Pseudokinases"/>
</dbReference>
<dbReference type="GO" id="GO:0005524">
    <property type="term" value="F:ATP binding"/>
    <property type="evidence" value="ECO:0007669"/>
    <property type="project" value="InterPro"/>
</dbReference>
<reference evidence="3" key="1">
    <citation type="journal article" date="2020" name="bioRxiv">
        <title>Comparative genomics of Chlamydomonas.</title>
        <authorList>
            <person name="Craig R.J."/>
            <person name="Hasan A.R."/>
            <person name="Ness R.W."/>
            <person name="Keightley P.D."/>
        </authorList>
    </citation>
    <scope>NUCLEOTIDE SEQUENCE</scope>
    <source>
        <strain evidence="3">CCAP 11/70</strain>
    </source>
</reference>
<sequence length="1098" mass="113150">MLDQEVSNAVLVQDIVMLDWDARAAVRSANLTISGPHEDPAMWPVLDLAFLSNKLVLAPGVALTFKHVTLLRWRAGPYFQFPGIDLIGASTVVPPDDAPAPAWGHVILTEMCLVNTICLAPSVIQAAAINVAWPPAVPGRLDVKPNSSQEGCVADPSAKPSVRCYPMANWFGTYAVYCSGPSAHGPVKLGYLWEGYNMIVRCHRIIDDECVARYGSPLGCFYALNGPTNTSPGFGSSLPAPDNAQPPPPATGSADGDSAGLPWGPIVGGVLGAVTAALLMGMAVWALLRAMRAGCVSRLKDAEADARSPDCCVDIESPCGRNKCRPAEAGPPEAYNIQAPAVPVSTAHHKPGGSLQETVVTAQSPCDPDFVLGVKLGPPDDELQHDPHLPACRGLMSGEVKLLPVVLGKGTFGKVYQGLWNGQRVAVKRLDLGLAAAGVRQQQAAVEAAEGGGGGRAPAAACAAAVQGRGGGVAAAMAADGCFAAARAEAGAVAAVSALGGQVSTGETGGSPAAWVAFNPALLQLPMIDSSLLLPSATSNAASSPPPQHAAAAAGAPAGPDGGHGQSASLPADGPEPSAPVAPYRLIPTNIYAWSTPSASEAPCERMPPPCGGQPPRQSRQSAPAAVSLMLAPGQQQDLCPQAEGKQNGDALSLPVGTAGTLAMAWSWLALAPCPAGGMQAGDSMAFASPAAPPAPQHAVTHGRGLAGGGLGRPCARAFRGSTGGEPQRTQRRGCLPPALRSRVSDLPPAPRPRLRGGLAALFQEPQALPGPASVLFPSRSQPQPAGMAAVLPAGDQAAAAMSTAGSLCLCKSELRGDEGAAAGANGNQQGFGGAGDRTAAEAHAQGVLEACLLRTFVAEVEVMARLHHPNVIRLLAASLQPPHVCLVMELAETSLEHLLYGRGPGARLPLDTVLHIGVQICSALAYLHPTVVHRDLKPANVLLVNADSATPTVKLADFGLSSLQSTVRFTRHAGVGKAAYMAPETMHPHGAAVSHHVDMYAVGIILYELLAGQRPWAGMTMVQIAIAVVMHEARPPLERLSAKRCPRRLYQLIRSCWEADPLRRPAAAEMLKALLLQREDLARAQASGGTSVDAQCP</sequence>
<dbReference type="PANTHER" id="PTHR44329">
    <property type="entry name" value="SERINE/THREONINE-PROTEIN KINASE TNNI3K-RELATED"/>
    <property type="match status" value="1"/>
</dbReference>
<gene>
    <name evidence="3" type="ORF">HYH03_002974</name>
</gene>
<dbReference type="Gene3D" id="1.10.510.10">
    <property type="entry name" value="Transferase(Phosphotransferase) domain 1"/>
    <property type="match status" value="1"/>
</dbReference>
<dbReference type="GO" id="GO:0004674">
    <property type="term" value="F:protein serine/threonine kinase activity"/>
    <property type="evidence" value="ECO:0007669"/>
    <property type="project" value="TreeGrafter"/>
</dbReference>
<dbReference type="InterPro" id="IPR011009">
    <property type="entry name" value="Kinase-like_dom_sf"/>
</dbReference>
<dbReference type="PROSITE" id="PS50011">
    <property type="entry name" value="PROTEIN_KINASE_DOM"/>
    <property type="match status" value="1"/>
</dbReference>
<dbReference type="SUPFAM" id="SSF56112">
    <property type="entry name" value="Protein kinase-like (PK-like)"/>
    <property type="match status" value="2"/>
</dbReference>
<feature type="region of interest" description="Disordered" evidence="1">
    <location>
        <begin position="599"/>
        <end position="622"/>
    </location>
</feature>
<comment type="caution">
    <text evidence="3">The sequence shown here is derived from an EMBL/GenBank/DDBJ whole genome shotgun (WGS) entry which is preliminary data.</text>
</comment>
<protein>
    <recommendedName>
        <fullName evidence="2">Protein kinase domain-containing protein</fullName>
    </recommendedName>
</protein>
<dbReference type="Gene3D" id="3.30.200.20">
    <property type="entry name" value="Phosphorylase Kinase, domain 1"/>
    <property type="match status" value="1"/>
</dbReference>
<dbReference type="InterPro" id="IPR000719">
    <property type="entry name" value="Prot_kinase_dom"/>
</dbReference>
<dbReference type="InterPro" id="IPR008271">
    <property type="entry name" value="Ser/Thr_kinase_AS"/>
</dbReference>
<organism evidence="3 4">
    <name type="scientific">Edaphochlamys debaryana</name>
    <dbReference type="NCBI Taxonomy" id="47281"/>
    <lineage>
        <taxon>Eukaryota</taxon>
        <taxon>Viridiplantae</taxon>
        <taxon>Chlorophyta</taxon>
        <taxon>core chlorophytes</taxon>
        <taxon>Chlorophyceae</taxon>
        <taxon>CS clade</taxon>
        <taxon>Chlamydomonadales</taxon>
        <taxon>Chlamydomonadales incertae sedis</taxon>
        <taxon>Edaphochlamys</taxon>
    </lineage>
</organism>
<dbReference type="PANTHER" id="PTHR44329:SF214">
    <property type="entry name" value="PROTEIN KINASE DOMAIN-CONTAINING PROTEIN"/>
    <property type="match status" value="1"/>
</dbReference>
<dbReference type="Proteomes" id="UP000612055">
    <property type="component" value="Unassembled WGS sequence"/>
</dbReference>
<evidence type="ECO:0000259" key="2">
    <source>
        <dbReference type="PROSITE" id="PS50011"/>
    </source>
</evidence>
<name>A0A835YIU9_9CHLO</name>
<dbReference type="AlphaFoldDB" id="A0A835YIU9"/>
<dbReference type="OrthoDB" id="546600at2759"/>
<accession>A0A835YIU9</accession>
<feature type="region of interest" description="Disordered" evidence="1">
    <location>
        <begin position="537"/>
        <end position="581"/>
    </location>
</feature>
<feature type="domain" description="Protein kinase" evidence="2">
    <location>
        <begin position="808"/>
        <end position="1077"/>
    </location>
</feature>